<accession>A0A3L8PWY9</accession>
<evidence type="ECO:0000259" key="3">
    <source>
        <dbReference type="PROSITE" id="PS50887"/>
    </source>
</evidence>
<dbReference type="Pfam" id="PF01590">
    <property type="entry name" value="GAF"/>
    <property type="match status" value="1"/>
</dbReference>
<dbReference type="FunFam" id="3.30.70.270:FF:000001">
    <property type="entry name" value="Diguanylate cyclase domain protein"/>
    <property type="match status" value="1"/>
</dbReference>
<evidence type="ECO:0000313" key="4">
    <source>
        <dbReference type="EMBL" id="RLV59967.1"/>
    </source>
</evidence>
<name>A0A3L8PWY9_9GAMM</name>
<dbReference type="PANTHER" id="PTHR46663">
    <property type="entry name" value="DIGUANYLATE CYCLASE DGCT-RELATED"/>
    <property type="match status" value="1"/>
</dbReference>
<dbReference type="Gene3D" id="3.30.70.270">
    <property type="match status" value="1"/>
</dbReference>
<gene>
    <name evidence="4" type="ORF">D5018_09165</name>
</gene>
<dbReference type="InterPro" id="IPR029787">
    <property type="entry name" value="Nucleotide_cyclase"/>
</dbReference>
<dbReference type="InterPro" id="IPR029016">
    <property type="entry name" value="GAF-like_dom_sf"/>
</dbReference>
<dbReference type="InterPro" id="IPR003018">
    <property type="entry name" value="GAF"/>
</dbReference>
<dbReference type="NCBIfam" id="TIGR00254">
    <property type="entry name" value="GGDEF"/>
    <property type="match status" value="1"/>
</dbReference>
<dbReference type="AlphaFoldDB" id="A0A3L8PWY9"/>
<proteinExistence type="predicted"/>
<sequence length="621" mass="71803">MEFDVIEPQLPEQEHLDGRLEKRIQRLKGILHTYKHAKIARDVLIEISNLSERTSSLQDFYKEVHLLLKKIIAADNFYVASLCPLTEDIELIFFIDEEKPNRDLIKLENISELLKLGLTGYVIRTGQTLLCDRAKFKEMIAANEVKQVMDPLVNVWLGTPIIRGEQVLGALVVQSYQQGVTYSDSDIELMKFICQHIAGVSERIEHQHSMEQAITIRTNELIHTHNELKQEITERIQAEKLHKTLFEIASLCHDDLDDEHFYQKLSKILKQFLGDGNCYISLYDPENHSLFFPFCAQDDKNKQVMPKQRPFSDGLTEYLMKCEQALLLDKSDLSHLVEDKQIYQNMDCCPIILDISQWMAAPLYIDNQINGVLALYHSNPDIEYHESNLELLNFVAQQIAIAIERKRAAGIMQQNYQNLEREVKRRTSELAKANRELKKEITLRRKMELQLIYDANHDPLTGLPNRAMFMERLEQAISHIQRHPERQFALMFIDLDKFKRVNDTLGHIEGDRFLIETSDRLKMCVRQNDTLGRLGGDEFVVLLDSIQSPLDAIEIADRILQLLSNPYMLSGKKFYSSASIGIAISSTETEETEKLLRSADHAMYQAKAKGRGRYEIYQSPH</sequence>
<protein>
    <submittedName>
        <fullName evidence="4">Diguanylate cyclase</fullName>
    </submittedName>
</protein>
<dbReference type="OrthoDB" id="9804951at2"/>
<comment type="cofactor">
    <cofactor evidence="1">
        <name>Mg(2+)</name>
        <dbReference type="ChEBI" id="CHEBI:18420"/>
    </cofactor>
</comment>
<dbReference type="RefSeq" id="WP_121838711.1">
    <property type="nucleotide sequence ID" value="NZ_ML014772.1"/>
</dbReference>
<feature type="coiled-coil region" evidence="2">
    <location>
        <begin position="409"/>
        <end position="450"/>
    </location>
</feature>
<dbReference type="SMART" id="SM00267">
    <property type="entry name" value="GGDEF"/>
    <property type="match status" value="1"/>
</dbReference>
<dbReference type="CDD" id="cd01949">
    <property type="entry name" value="GGDEF"/>
    <property type="match status" value="1"/>
</dbReference>
<keyword evidence="2" id="KW-0175">Coiled coil</keyword>
<dbReference type="GO" id="GO:0003824">
    <property type="term" value="F:catalytic activity"/>
    <property type="evidence" value="ECO:0007669"/>
    <property type="project" value="UniProtKB-ARBA"/>
</dbReference>
<dbReference type="EMBL" id="QZEI01000023">
    <property type="protein sequence ID" value="RLV59967.1"/>
    <property type="molecule type" value="Genomic_DNA"/>
</dbReference>
<dbReference type="SMART" id="SM00065">
    <property type="entry name" value="GAF"/>
    <property type="match status" value="2"/>
</dbReference>
<dbReference type="Gene3D" id="3.30.450.40">
    <property type="match status" value="2"/>
</dbReference>
<dbReference type="InterPro" id="IPR052163">
    <property type="entry name" value="DGC-Regulatory_Protein"/>
</dbReference>
<evidence type="ECO:0000256" key="1">
    <source>
        <dbReference type="ARBA" id="ARBA00001946"/>
    </source>
</evidence>
<dbReference type="Pfam" id="PF00990">
    <property type="entry name" value="GGDEF"/>
    <property type="match status" value="1"/>
</dbReference>
<dbReference type="PANTHER" id="PTHR46663:SF2">
    <property type="entry name" value="GGDEF DOMAIN-CONTAINING PROTEIN"/>
    <property type="match status" value="1"/>
</dbReference>
<reference evidence="4 5" key="1">
    <citation type="submission" date="2018-09" db="EMBL/GenBank/DDBJ databases">
        <title>Phylogeny of the Shewanellaceae, and recommendation for two new genera, Pseudoshewanella and Parashewanella.</title>
        <authorList>
            <person name="Wang G."/>
        </authorList>
    </citation>
    <scope>NUCLEOTIDE SEQUENCE [LARGE SCALE GENOMIC DNA]</scope>
    <source>
        <strain evidence="4 5">C51</strain>
    </source>
</reference>
<dbReference type="InterPro" id="IPR043128">
    <property type="entry name" value="Rev_trsase/Diguanyl_cyclase"/>
</dbReference>
<keyword evidence="5" id="KW-1185">Reference proteome</keyword>
<dbReference type="SUPFAM" id="SSF55073">
    <property type="entry name" value="Nucleotide cyclase"/>
    <property type="match status" value="1"/>
</dbReference>
<dbReference type="PROSITE" id="PS50887">
    <property type="entry name" value="GGDEF"/>
    <property type="match status" value="1"/>
</dbReference>
<dbReference type="Pfam" id="PF13185">
    <property type="entry name" value="GAF_2"/>
    <property type="match status" value="1"/>
</dbReference>
<dbReference type="SUPFAM" id="SSF55781">
    <property type="entry name" value="GAF domain-like"/>
    <property type="match status" value="2"/>
</dbReference>
<evidence type="ECO:0000313" key="5">
    <source>
        <dbReference type="Proteomes" id="UP000281474"/>
    </source>
</evidence>
<evidence type="ECO:0000256" key="2">
    <source>
        <dbReference type="SAM" id="Coils"/>
    </source>
</evidence>
<dbReference type="Proteomes" id="UP000281474">
    <property type="component" value="Unassembled WGS sequence"/>
</dbReference>
<organism evidence="4 5">
    <name type="scientific">Parashewanella curva</name>
    <dbReference type="NCBI Taxonomy" id="2338552"/>
    <lineage>
        <taxon>Bacteria</taxon>
        <taxon>Pseudomonadati</taxon>
        <taxon>Pseudomonadota</taxon>
        <taxon>Gammaproteobacteria</taxon>
        <taxon>Alteromonadales</taxon>
        <taxon>Shewanellaceae</taxon>
        <taxon>Parashewanella</taxon>
    </lineage>
</organism>
<comment type="caution">
    <text evidence="4">The sequence shown here is derived from an EMBL/GenBank/DDBJ whole genome shotgun (WGS) entry which is preliminary data.</text>
</comment>
<dbReference type="InterPro" id="IPR000160">
    <property type="entry name" value="GGDEF_dom"/>
</dbReference>
<feature type="domain" description="GGDEF" evidence="3">
    <location>
        <begin position="486"/>
        <end position="619"/>
    </location>
</feature>